<evidence type="ECO:0000313" key="2">
    <source>
        <dbReference type="Proteomes" id="UP001275867"/>
    </source>
</evidence>
<comment type="caution">
    <text evidence="1">The sequence shown here is derived from an EMBL/GenBank/DDBJ whole genome shotgun (WGS) entry which is preliminary data.</text>
</comment>
<reference evidence="1" key="1">
    <citation type="submission" date="2019-10" db="EMBL/GenBank/DDBJ databases">
        <title>Malate fermentation in French cider.</title>
        <authorList>
            <person name="Cousin F.J."/>
            <person name="Medina Fernandez S."/>
            <person name="Misery B."/>
            <person name="Laplace J.-M."/>
            <person name="Cretenet M."/>
        </authorList>
    </citation>
    <scope>NUCLEOTIDE SEQUENCE</scope>
    <source>
        <strain evidence="1">UCMA15901</strain>
    </source>
</reference>
<proteinExistence type="predicted"/>
<gene>
    <name evidence="1" type="ORF">GA842_06675</name>
</gene>
<organism evidence="1 2">
    <name type="scientific">Pediococcus parvulus</name>
    <dbReference type="NCBI Taxonomy" id="54062"/>
    <lineage>
        <taxon>Bacteria</taxon>
        <taxon>Bacillati</taxon>
        <taxon>Bacillota</taxon>
        <taxon>Bacilli</taxon>
        <taxon>Lactobacillales</taxon>
        <taxon>Lactobacillaceae</taxon>
        <taxon>Pediococcus</taxon>
    </lineage>
</organism>
<evidence type="ECO:0000313" key="1">
    <source>
        <dbReference type="EMBL" id="MDV7694563.1"/>
    </source>
</evidence>
<dbReference type="RefSeq" id="WP_157077454.1">
    <property type="nucleotide sequence ID" value="NZ_LXND01000022.1"/>
</dbReference>
<dbReference type="EMBL" id="WERX01000019">
    <property type="protein sequence ID" value="MDV7694563.1"/>
    <property type="molecule type" value="Genomic_DNA"/>
</dbReference>
<protein>
    <submittedName>
        <fullName evidence="1">Uncharacterized protein</fullName>
    </submittedName>
</protein>
<sequence length="64" mass="7386">MQESIENLTDQEVQMIKLILNTGTVHILIFPKVLEDLVKLFQNIWITLKNFSKAITLPLYANVT</sequence>
<name>A0AAP5TB65_9LACO</name>
<dbReference type="Proteomes" id="UP001275867">
    <property type="component" value="Unassembled WGS sequence"/>
</dbReference>
<dbReference type="AlphaFoldDB" id="A0AAP5TB65"/>
<accession>A0AAP5TB65</accession>